<name>A0A2P2ND24_RHIMU</name>
<sequence length="51" mass="5730">MKITSPSLALPSSITIQFGFPFGASIGPTETYLTFKENRKIRQTERARDIL</sequence>
<proteinExistence type="predicted"/>
<protein>
    <submittedName>
        <fullName evidence="1">Uncharacterized protein</fullName>
    </submittedName>
</protein>
<accession>A0A2P2ND24</accession>
<dbReference type="EMBL" id="GGEC01059873">
    <property type="protein sequence ID" value="MBX40357.1"/>
    <property type="molecule type" value="Transcribed_RNA"/>
</dbReference>
<reference evidence="1" key="1">
    <citation type="submission" date="2018-02" db="EMBL/GenBank/DDBJ databases">
        <title>Rhizophora mucronata_Transcriptome.</title>
        <authorList>
            <person name="Meera S.P."/>
            <person name="Sreeshan A."/>
            <person name="Augustine A."/>
        </authorList>
    </citation>
    <scope>NUCLEOTIDE SEQUENCE</scope>
    <source>
        <tissue evidence="1">Leaf</tissue>
    </source>
</reference>
<dbReference type="AlphaFoldDB" id="A0A2P2ND24"/>
<organism evidence="1">
    <name type="scientific">Rhizophora mucronata</name>
    <name type="common">Asiatic mangrove</name>
    <dbReference type="NCBI Taxonomy" id="61149"/>
    <lineage>
        <taxon>Eukaryota</taxon>
        <taxon>Viridiplantae</taxon>
        <taxon>Streptophyta</taxon>
        <taxon>Embryophyta</taxon>
        <taxon>Tracheophyta</taxon>
        <taxon>Spermatophyta</taxon>
        <taxon>Magnoliopsida</taxon>
        <taxon>eudicotyledons</taxon>
        <taxon>Gunneridae</taxon>
        <taxon>Pentapetalae</taxon>
        <taxon>rosids</taxon>
        <taxon>fabids</taxon>
        <taxon>Malpighiales</taxon>
        <taxon>Rhizophoraceae</taxon>
        <taxon>Rhizophora</taxon>
    </lineage>
</organism>
<evidence type="ECO:0000313" key="1">
    <source>
        <dbReference type="EMBL" id="MBX40357.1"/>
    </source>
</evidence>